<dbReference type="PANTHER" id="PTHR42953:SF1">
    <property type="entry name" value="METAL-BINDING PROTEIN HI_0362-RELATED"/>
    <property type="match status" value="1"/>
</dbReference>
<dbReference type="PRINTS" id="PR00690">
    <property type="entry name" value="ADHESNFAMILY"/>
</dbReference>
<dbReference type="InterPro" id="IPR050492">
    <property type="entry name" value="Bact_metal-bind_prot9"/>
</dbReference>
<evidence type="ECO:0000256" key="3">
    <source>
        <dbReference type="ARBA" id="ARBA00022723"/>
    </source>
</evidence>
<dbReference type="CDD" id="cd01137">
    <property type="entry name" value="PsaA"/>
    <property type="match status" value="1"/>
</dbReference>
<evidence type="ECO:0000256" key="2">
    <source>
        <dbReference type="ARBA" id="ARBA00022448"/>
    </source>
</evidence>
<keyword evidence="4" id="KW-0732">Signal</keyword>
<organism evidence="6">
    <name type="scientific">Cyanothece sp. (strain PCC 7425 / ATCC 29141)</name>
    <dbReference type="NCBI Taxonomy" id="395961"/>
    <lineage>
        <taxon>Bacteria</taxon>
        <taxon>Bacillati</taxon>
        <taxon>Cyanobacteriota</taxon>
        <taxon>Cyanophyceae</taxon>
        <taxon>Gomontiellales</taxon>
        <taxon>Cyanothecaceae</taxon>
        <taxon>Cyanothece</taxon>
    </lineage>
</organism>
<dbReference type="PRINTS" id="PR00691">
    <property type="entry name" value="ADHESINB"/>
</dbReference>
<comment type="similarity">
    <text evidence="5">Belongs to the bacterial solute-binding protein 9 family.</text>
</comment>
<dbReference type="EMBL" id="CP001344">
    <property type="protein sequence ID" value="ACL45589.1"/>
    <property type="molecule type" value="Genomic_DNA"/>
</dbReference>
<dbReference type="Pfam" id="PF01297">
    <property type="entry name" value="ZnuA"/>
    <property type="match status" value="1"/>
</dbReference>
<dbReference type="AlphaFoldDB" id="B8HP02"/>
<dbReference type="InterPro" id="IPR006129">
    <property type="entry name" value="AdhesinB"/>
</dbReference>
<dbReference type="STRING" id="395961.Cyan7425_3262"/>
<gene>
    <name evidence="6" type="ordered locus">Cyan7425_3262</name>
</gene>
<name>B8HP02_CYAP4</name>
<dbReference type="GO" id="GO:0007155">
    <property type="term" value="P:cell adhesion"/>
    <property type="evidence" value="ECO:0007669"/>
    <property type="project" value="InterPro"/>
</dbReference>
<dbReference type="GO" id="GO:0030001">
    <property type="term" value="P:metal ion transport"/>
    <property type="evidence" value="ECO:0007669"/>
    <property type="project" value="InterPro"/>
</dbReference>
<dbReference type="KEGG" id="cyn:Cyan7425_3262"/>
<dbReference type="GO" id="GO:0030313">
    <property type="term" value="C:cell envelope"/>
    <property type="evidence" value="ECO:0007669"/>
    <property type="project" value="UniProtKB-SubCell"/>
</dbReference>
<dbReference type="PANTHER" id="PTHR42953">
    <property type="entry name" value="HIGH-AFFINITY ZINC UPTAKE SYSTEM PROTEIN ZNUA-RELATED"/>
    <property type="match status" value="1"/>
</dbReference>
<dbReference type="GO" id="GO:0046872">
    <property type="term" value="F:metal ion binding"/>
    <property type="evidence" value="ECO:0007669"/>
    <property type="project" value="UniProtKB-KW"/>
</dbReference>
<protein>
    <submittedName>
        <fullName evidence="6">Periplasmic solute binding protein</fullName>
    </submittedName>
</protein>
<reference evidence="6" key="1">
    <citation type="submission" date="2009-01" db="EMBL/GenBank/DDBJ databases">
        <title>Complete sequence of chromosome Cyanothece sp. PCC 7425.</title>
        <authorList>
            <consortium name="US DOE Joint Genome Institute"/>
            <person name="Lucas S."/>
            <person name="Copeland A."/>
            <person name="Lapidus A."/>
            <person name="Glavina del Rio T."/>
            <person name="Dalin E."/>
            <person name="Tice H."/>
            <person name="Bruce D."/>
            <person name="Goodwin L."/>
            <person name="Pitluck S."/>
            <person name="Sims D."/>
            <person name="Meineke L."/>
            <person name="Brettin T."/>
            <person name="Detter J.C."/>
            <person name="Han C."/>
            <person name="Larimer F."/>
            <person name="Land M."/>
            <person name="Hauser L."/>
            <person name="Kyrpides N."/>
            <person name="Ovchinnikova G."/>
            <person name="Liberton M."/>
            <person name="Stoeckel J."/>
            <person name="Banerjee A."/>
            <person name="Singh A."/>
            <person name="Page L."/>
            <person name="Sato H."/>
            <person name="Zhao L."/>
            <person name="Sherman L."/>
            <person name="Pakrasi H."/>
            <person name="Richardson P."/>
        </authorList>
    </citation>
    <scope>NUCLEOTIDE SEQUENCE</scope>
    <source>
        <strain evidence="6">PCC 7425</strain>
    </source>
</reference>
<evidence type="ECO:0000256" key="5">
    <source>
        <dbReference type="RuleBase" id="RU003512"/>
    </source>
</evidence>
<comment type="subcellular location">
    <subcellularLocation>
        <location evidence="1">Cell envelope</location>
    </subcellularLocation>
</comment>
<accession>B8HP02</accession>
<dbReference type="InterPro" id="IPR006128">
    <property type="entry name" value="Lipoprotein_PsaA-like"/>
</dbReference>
<proteinExistence type="inferred from homology"/>
<sequence length="341" mass="37360">MNSNCAFTAGAIGQRTGLRQGFRRQSAVVGLLLGIWLSGCNTETVSTSSPQTGSPTLVPQTQADKKVVLTTFTVLADMARNVAGDGLVVESITRPGAEIHGYEPAPSDLTKAQDADLILYNGLNLEVWFKRFLGNLRDVPTALLTEGIEPIPIAEGPYTDKPNPHAWMSPRNALIYVENIRKALVKLDPANAETYNANAAAYSKQLKAIDQQLRTDLAKVPANQRYLVTCEGAFSYLARDYGMKEIYMWPINAEQQFTPRQVQAVIEKVKTNNIPTIFCETTVSDKGQRQVASTTGARFGGNLYVDSLSTPEGPVPTYLELLKYDVRTITNGLLTDRTTQN</sequence>
<keyword evidence="3" id="KW-0479">Metal-binding</keyword>
<evidence type="ECO:0000313" key="6">
    <source>
        <dbReference type="EMBL" id="ACL45589.1"/>
    </source>
</evidence>
<evidence type="ECO:0000256" key="1">
    <source>
        <dbReference type="ARBA" id="ARBA00004196"/>
    </source>
</evidence>
<dbReference type="InterPro" id="IPR006127">
    <property type="entry name" value="ZnuA-like"/>
</dbReference>
<dbReference type="Gene3D" id="3.40.50.1980">
    <property type="entry name" value="Nitrogenase molybdenum iron protein domain"/>
    <property type="match status" value="2"/>
</dbReference>
<dbReference type="eggNOG" id="COG0803">
    <property type="taxonomic scope" value="Bacteria"/>
</dbReference>
<dbReference type="HOGENOM" id="CLU_016838_1_1_3"/>
<dbReference type="SUPFAM" id="SSF53807">
    <property type="entry name" value="Helical backbone' metal receptor"/>
    <property type="match status" value="1"/>
</dbReference>
<keyword evidence="2 5" id="KW-0813">Transport</keyword>
<evidence type="ECO:0000256" key="4">
    <source>
        <dbReference type="ARBA" id="ARBA00022729"/>
    </source>
</evidence>